<dbReference type="InterPro" id="IPR002921">
    <property type="entry name" value="Fungal_lipase-type"/>
</dbReference>
<name>A0A9W7GNK4_9STRA</name>
<dbReference type="PANTHER" id="PTHR45856">
    <property type="entry name" value="ALPHA/BETA-HYDROLASES SUPERFAMILY PROTEIN"/>
    <property type="match status" value="1"/>
</dbReference>
<dbReference type="OrthoDB" id="438440at2759"/>
<evidence type="ECO:0000313" key="2">
    <source>
        <dbReference type="EMBL" id="GMI47738.1"/>
    </source>
</evidence>
<dbReference type="Gene3D" id="3.40.50.1820">
    <property type="entry name" value="alpha/beta hydrolase"/>
    <property type="match status" value="1"/>
</dbReference>
<dbReference type="InterPro" id="IPR051218">
    <property type="entry name" value="Sec_MonoDiacylglyc_Lipase"/>
</dbReference>
<sequence>MNRQVIFAIVGVVVVLGIVLGTVLSSNRSRTSDDAEFFGEFSANGQITASSLENTPVDLGVNGVDAQFAVYFARSATTKDITFELSVSAKGSEPNELLKGSVKDGRMTFWTSGDVADHTNQQEFLDLVQTEGDKLFDCSDTHVNLESWKENYSVSKTGDIVSVNLGSGGTVYFEMASNGVPKTVSWGGVVGSIESFKQDASFKSTLGKTVPDNLKSACTLVTEDVASDVSGLPEVSQGDAESIIQGLRRLEEVEDPTSRRTSTTDKIYLKMIRMAIGAYQTNSCGTSGWTPWFSMKNENAYAQVCWSGSATNQCTVSMRGSDDGSDWYSNIIGNVMGTSDVGGIKIPNGFKDEYSRLKSSNSWSTWENYARTSQYCAGGIYVTGHSLGGAMASAYVFEAAAGGNDYKLVTFASPAIGGKNQQCGSGDARFYLSGDPVPGLPPWMSHTSTGEYLRESMSWFRWTYSKQSKGCGDQGGGGFNPFKHASTEYEKFINNHVY</sequence>
<dbReference type="EMBL" id="BRYA01000357">
    <property type="protein sequence ID" value="GMI47738.1"/>
    <property type="molecule type" value="Genomic_DNA"/>
</dbReference>
<dbReference type="AlphaFoldDB" id="A0A9W7GNK4"/>
<evidence type="ECO:0000259" key="1">
    <source>
        <dbReference type="Pfam" id="PF01764"/>
    </source>
</evidence>
<dbReference type="Proteomes" id="UP001165065">
    <property type="component" value="Unassembled WGS sequence"/>
</dbReference>
<feature type="domain" description="Fungal lipase-type" evidence="1">
    <location>
        <begin position="316"/>
        <end position="443"/>
    </location>
</feature>
<dbReference type="PANTHER" id="PTHR45856:SF24">
    <property type="entry name" value="FUNGAL LIPASE-LIKE DOMAIN-CONTAINING PROTEIN"/>
    <property type="match status" value="1"/>
</dbReference>
<dbReference type="InterPro" id="IPR029058">
    <property type="entry name" value="AB_hydrolase_fold"/>
</dbReference>
<reference evidence="3" key="1">
    <citation type="journal article" date="2023" name="Commun. Biol.">
        <title>Genome analysis of Parmales, the sister group of diatoms, reveals the evolutionary specialization of diatoms from phago-mixotrophs to photoautotrophs.</title>
        <authorList>
            <person name="Ban H."/>
            <person name="Sato S."/>
            <person name="Yoshikawa S."/>
            <person name="Yamada K."/>
            <person name="Nakamura Y."/>
            <person name="Ichinomiya M."/>
            <person name="Sato N."/>
            <person name="Blanc-Mathieu R."/>
            <person name="Endo H."/>
            <person name="Kuwata A."/>
            <person name="Ogata H."/>
        </authorList>
    </citation>
    <scope>NUCLEOTIDE SEQUENCE [LARGE SCALE GENOMIC DNA]</scope>
</reference>
<keyword evidence="3" id="KW-1185">Reference proteome</keyword>
<dbReference type="Pfam" id="PF01764">
    <property type="entry name" value="Lipase_3"/>
    <property type="match status" value="1"/>
</dbReference>
<dbReference type="SUPFAM" id="SSF53474">
    <property type="entry name" value="alpha/beta-Hydrolases"/>
    <property type="match status" value="1"/>
</dbReference>
<dbReference type="GO" id="GO:0006629">
    <property type="term" value="P:lipid metabolic process"/>
    <property type="evidence" value="ECO:0007669"/>
    <property type="project" value="InterPro"/>
</dbReference>
<protein>
    <recommendedName>
        <fullName evidence="1">Fungal lipase-type domain-containing protein</fullName>
    </recommendedName>
</protein>
<accession>A0A9W7GNK4</accession>
<evidence type="ECO:0000313" key="3">
    <source>
        <dbReference type="Proteomes" id="UP001165065"/>
    </source>
</evidence>
<proteinExistence type="predicted"/>
<dbReference type="CDD" id="cd00519">
    <property type="entry name" value="Lipase_3"/>
    <property type="match status" value="1"/>
</dbReference>
<organism evidence="2 3">
    <name type="scientific">Triparma columacea</name>
    <dbReference type="NCBI Taxonomy" id="722753"/>
    <lineage>
        <taxon>Eukaryota</taxon>
        <taxon>Sar</taxon>
        <taxon>Stramenopiles</taxon>
        <taxon>Ochrophyta</taxon>
        <taxon>Bolidophyceae</taxon>
        <taxon>Parmales</taxon>
        <taxon>Triparmaceae</taxon>
        <taxon>Triparma</taxon>
    </lineage>
</organism>
<comment type="caution">
    <text evidence="2">The sequence shown here is derived from an EMBL/GenBank/DDBJ whole genome shotgun (WGS) entry which is preliminary data.</text>
</comment>
<gene>
    <name evidence="2" type="ORF">TrCOL_g6602</name>
</gene>